<feature type="domain" description="Sialate O-acetylesterase" evidence="3">
    <location>
        <begin position="121"/>
        <end position="369"/>
    </location>
</feature>
<evidence type="ECO:0000313" key="6">
    <source>
        <dbReference type="Proteomes" id="UP000256373"/>
    </source>
</evidence>
<dbReference type="SUPFAM" id="SSF52266">
    <property type="entry name" value="SGNH hydrolase"/>
    <property type="match status" value="1"/>
</dbReference>
<dbReference type="InterPro" id="IPR026444">
    <property type="entry name" value="Secre_tail"/>
</dbReference>
<accession>A0A3D8Y880</accession>
<name>A0A3D8Y880_9BACT</name>
<feature type="chain" id="PRO_5017722020" description="T9SS C-terminal target domain-containing protein" evidence="2">
    <location>
        <begin position="23"/>
        <end position="1060"/>
    </location>
</feature>
<keyword evidence="1" id="KW-0378">Hydrolase</keyword>
<evidence type="ECO:0000256" key="1">
    <source>
        <dbReference type="ARBA" id="ARBA00022801"/>
    </source>
</evidence>
<evidence type="ECO:0000259" key="3">
    <source>
        <dbReference type="Pfam" id="PF03629"/>
    </source>
</evidence>
<feature type="signal peptide" evidence="2">
    <location>
        <begin position="1"/>
        <end position="22"/>
    </location>
</feature>
<evidence type="ECO:0000256" key="2">
    <source>
        <dbReference type="SAM" id="SignalP"/>
    </source>
</evidence>
<proteinExistence type="predicted"/>
<reference evidence="5 6" key="1">
    <citation type="submission" date="2018-07" db="EMBL/GenBank/DDBJ databases">
        <title>Dyadobacter roseus sp. nov., isolated from rose rhizosphere soil.</title>
        <authorList>
            <person name="Chen L."/>
        </authorList>
    </citation>
    <scope>NUCLEOTIDE SEQUENCE [LARGE SCALE GENOMIC DNA]</scope>
    <source>
        <strain evidence="5 6">RS19</strain>
    </source>
</reference>
<dbReference type="EMBL" id="QNUL01000016">
    <property type="protein sequence ID" value="REA59348.1"/>
    <property type="molecule type" value="Genomic_DNA"/>
</dbReference>
<protein>
    <recommendedName>
        <fullName evidence="7">T9SS C-terminal target domain-containing protein</fullName>
    </recommendedName>
</protein>
<evidence type="ECO:0008006" key="7">
    <source>
        <dbReference type="Google" id="ProtNLM"/>
    </source>
</evidence>
<gene>
    <name evidence="5" type="ORF">DSL64_18065</name>
</gene>
<keyword evidence="2" id="KW-0732">Signal</keyword>
<dbReference type="Pfam" id="PF18962">
    <property type="entry name" value="Por_Secre_tail"/>
    <property type="match status" value="1"/>
</dbReference>
<dbReference type="InterPro" id="IPR005181">
    <property type="entry name" value="SASA"/>
</dbReference>
<feature type="domain" description="Secretion system C-terminal sorting" evidence="4">
    <location>
        <begin position="984"/>
        <end position="1058"/>
    </location>
</feature>
<dbReference type="OrthoDB" id="1488710at2"/>
<evidence type="ECO:0000259" key="4">
    <source>
        <dbReference type="Pfam" id="PF18962"/>
    </source>
</evidence>
<dbReference type="NCBIfam" id="TIGR04183">
    <property type="entry name" value="Por_Secre_tail"/>
    <property type="match status" value="1"/>
</dbReference>
<dbReference type="Proteomes" id="UP000256373">
    <property type="component" value="Unassembled WGS sequence"/>
</dbReference>
<keyword evidence="6" id="KW-1185">Reference proteome</keyword>
<sequence>MRYCTTFIVCLLSFFAFTYVEAQVNIDYPSSRAIFQRDKNNSAIIYISGSYTKNVDRIEAKLTAINGGGNVDWRTIHSNPQGGFYSGSINSSGGWYELQVRGMLGDQQVGIQTISPIGIGEVFLIAGQSNAQGFINNRNENDNFDYGVQRANDDRVNCIDFSTTGKGSFDLPYPSFTHLESDTQVSPRGEGAWSWGKLGDLLANRLQVPILFYNVAWSGTIVRSWRESINGTAYSPYSPTEFYAPSGAPYGNMRSVMQYYVPITGIRGVLWLQGEGDNQWETSMDSYVNDLQTVINTNRSESGKNVSWMVSLTSYNGETASRITNAQQKVISTLPNMFTGPNTDVIQIPRTDFARIHFHHEGLTSLAEAWNNQLNDDFFNRSEPYSGVQPLQITASCAGGNVNLAVNTDGFASINWSNGGNSASIQVGNGTYRVTARDGNGNLRFSPEIRIHESIIPAQPQVTLQGSNPVCLGNTATLISNTSENIRWNNGSTNSQLTVTQGGEYFVTTRNVYGCESSSSRVNITILTSPLPEKPTITAASATTFCDGGVVSLRSNSTVNNRWSNGETSGAIDVRNSGEFRVQAVDNFGCYSPASEPVNVRVNPLPGKPSISLNGPANFCEGGNIVLTSDYDNGNIWSNAATSKAITSTQSGTFSLLQRDSNGCESMSDPVTVTVHPLPATPSITTLRPLTFCERDYTTLRSSAAYQYVWSNGGGSQEIDVRSSGDYTISARDQNGCVSPASPAVRVTVNPLPDTPVITANGPTTFCADLSVTLQSTIATGFLWSDGSNGQNIRVTRAGTFSVQTINQFQCYSDRSNEIRTSTLALPPAPSVVALGATMICDGDFVALQASRGSNFIWNSGQEKDSIHVTASGAYSARVRDAQGCFSPYSPEVAVDVKPTPTSPVIRKVGVFTLLAENNLNDGDHVWRLNQTVLSENSATLKATVAGTYSVNNTIVYSPTLTCYSDYSEPFVFVPEELGNGLIVYPNPLTDGKIALETVQDLVNAEVQVIDSRGIIHKTYRVARFDSRQFFDISDLRSGVYIIRVVAGSFTGTQKIVVVR</sequence>
<comment type="caution">
    <text evidence="5">The sequence shown here is derived from an EMBL/GenBank/DDBJ whole genome shotgun (WGS) entry which is preliminary data.</text>
</comment>
<dbReference type="Gene3D" id="3.40.50.1110">
    <property type="entry name" value="SGNH hydrolase"/>
    <property type="match status" value="1"/>
</dbReference>
<dbReference type="AlphaFoldDB" id="A0A3D8Y880"/>
<dbReference type="InterPro" id="IPR036514">
    <property type="entry name" value="SGNH_hydro_sf"/>
</dbReference>
<dbReference type="Pfam" id="PF03629">
    <property type="entry name" value="SASA"/>
    <property type="match status" value="1"/>
</dbReference>
<dbReference type="GO" id="GO:0016788">
    <property type="term" value="F:hydrolase activity, acting on ester bonds"/>
    <property type="evidence" value="ECO:0007669"/>
    <property type="project" value="UniProtKB-ARBA"/>
</dbReference>
<organism evidence="5 6">
    <name type="scientific">Dyadobacter luteus</name>
    <dbReference type="NCBI Taxonomy" id="2259619"/>
    <lineage>
        <taxon>Bacteria</taxon>
        <taxon>Pseudomonadati</taxon>
        <taxon>Bacteroidota</taxon>
        <taxon>Cytophagia</taxon>
        <taxon>Cytophagales</taxon>
        <taxon>Spirosomataceae</taxon>
        <taxon>Dyadobacter</taxon>
    </lineage>
</organism>
<evidence type="ECO:0000313" key="5">
    <source>
        <dbReference type="EMBL" id="REA59348.1"/>
    </source>
</evidence>